<evidence type="ECO:0000313" key="2">
    <source>
        <dbReference type="EMBL" id="QJA81981.1"/>
    </source>
</evidence>
<accession>A0A6M3IE31</accession>
<proteinExistence type="predicted"/>
<gene>
    <name evidence="2" type="ORF">MM415A00456_0012</name>
    <name evidence="1" type="ORF">MM415B02001_0005</name>
</gene>
<protein>
    <submittedName>
        <fullName evidence="1">Uncharacterized protein</fullName>
    </submittedName>
</protein>
<sequence length="68" mass="7563">MDIDDVMLSDCGCGGVFIGRVIPGGVIPLIHFQDYSDLERFAMGLLGWCKYFQPNVPPVFLNAWIKEG</sequence>
<name>A0A6M3IE31_9ZZZZ</name>
<dbReference type="AlphaFoldDB" id="A0A6M3IE31"/>
<dbReference type="EMBL" id="MT142476">
    <property type="protein sequence ID" value="QJA81981.1"/>
    <property type="molecule type" value="Genomic_DNA"/>
</dbReference>
<evidence type="ECO:0000313" key="1">
    <source>
        <dbReference type="EMBL" id="QJA55699.1"/>
    </source>
</evidence>
<dbReference type="EMBL" id="MT141174">
    <property type="protein sequence ID" value="QJA55699.1"/>
    <property type="molecule type" value="Genomic_DNA"/>
</dbReference>
<reference evidence="1" key="1">
    <citation type="submission" date="2020-03" db="EMBL/GenBank/DDBJ databases">
        <title>The deep terrestrial virosphere.</title>
        <authorList>
            <person name="Holmfeldt K."/>
            <person name="Nilsson E."/>
            <person name="Simone D."/>
            <person name="Lopez-Fernandez M."/>
            <person name="Wu X."/>
            <person name="de Brujin I."/>
            <person name="Lundin D."/>
            <person name="Andersson A."/>
            <person name="Bertilsson S."/>
            <person name="Dopson M."/>
        </authorList>
    </citation>
    <scope>NUCLEOTIDE SEQUENCE</scope>
    <source>
        <strain evidence="2">MM415A00456</strain>
        <strain evidence="1">MM415B02001</strain>
    </source>
</reference>
<organism evidence="1">
    <name type="scientific">viral metagenome</name>
    <dbReference type="NCBI Taxonomy" id="1070528"/>
    <lineage>
        <taxon>unclassified sequences</taxon>
        <taxon>metagenomes</taxon>
        <taxon>organismal metagenomes</taxon>
    </lineage>
</organism>